<dbReference type="Proteomes" id="UP000800200">
    <property type="component" value="Unassembled WGS sequence"/>
</dbReference>
<dbReference type="OrthoDB" id="6770063at2759"/>
<keyword evidence="7" id="KW-1185">Reference proteome</keyword>
<dbReference type="GO" id="GO:0022857">
    <property type="term" value="F:transmembrane transporter activity"/>
    <property type="evidence" value="ECO:0007669"/>
    <property type="project" value="TreeGrafter"/>
</dbReference>
<evidence type="ECO:0000256" key="3">
    <source>
        <dbReference type="ARBA" id="ARBA00022989"/>
    </source>
</evidence>
<proteinExistence type="predicted"/>
<dbReference type="PANTHER" id="PTHR23502:SF171">
    <property type="entry name" value="MAJOR FACILITATOR SUPERFAMILY (MFS) PROFILE DOMAIN-CONTAINING PROTEIN"/>
    <property type="match status" value="1"/>
</dbReference>
<protein>
    <recommendedName>
        <fullName evidence="8">MFS general substrate transporter</fullName>
    </recommendedName>
</protein>
<comment type="subcellular location">
    <subcellularLocation>
        <location evidence="1">Membrane</location>
        <topology evidence="1">Multi-pass membrane protein</topology>
    </subcellularLocation>
</comment>
<keyword evidence="3 5" id="KW-1133">Transmembrane helix</keyword>
<accession>A0A6A6E4S9</accession>
<evidence type="ECO:0000313" key="6">
    <source>
        <dbReference type="EMBL" id="KAF2186927.1"/>
    </source>
</evidence>
<evidence type="ECO:0000313" key="7">
    <source>
        <dbReference type="Proteomes" id="UP000800200"/>
    </source>
</evidence>
<dbReference type="EMBL" id="ML994628">
    <property type="protein sequence ID" value="KAF2186927.1"/>
    <property type="molecule type" value="Genomic_DNA"/>
</dbReference>
<sequence>MFTADIGQIAEDLGTYETSVIGTTVGFLIMLGIGRLILAPLSEIFGRTKLYLLPSTLAPNVAFLIDIRSIARFCGSVGIANGGGTISDMFIPNGRAGVFGWYLLGPIFRPRERESSFNAWAGDRFFLFIFFLNHHIQCEDPRPMRQKVLHSLSRSHGVLSQPIVTTMSIYQALIYLIRHPGSGFFFTIWFLVLGIDTTYKHLTSSNDSKPKAEFRLPLANIGAVCIPVLLFCTIFYGIGQVMIPNCTQNYYDSFENWRVIPLLAPRLFERVGYWWGVSDFGFVSLILAAAPVIFCLLEESIRGSFTVKL</sequence>
<evidence type="ECO:0000256" key="5">
    <source>
        <dbReference type="SAM" id="Phobius"/>
    </source>
</evidence>
<name>A0A6A6E4S9_9PEZI</name>
<feature type="transmembrane region" description="Helical" evidence="5">
    <location>
        <begin position="20"/>
        <end position="38"/>
    </location>
</feature>
<dbReference type="PANTHER" id="PTHR23502">
    <property type="entry name" value="MAJOR FACILITATOR SUPERFAMILY"/>
    <property type="match status" value="1"/>
</dbReference>
<evidence type="ECO:0008006" key="8">
    <source>
        <dbReference type="Google" id="ProtNLM"/>
    </source>
</evidence>
<gene>
    <name evidence="6" type="ORF">K469DRAFT_772625</name>
</gene>
<dbReference type="AlphaFoldDB" id="A0A6A6E4S9"/>
<keyword evidence="4 5" id="KW-0472">Membrane</keyword>
<reference evidence="6" key="1">
    <citation type="journal article" date="2020" name="Stud. Mycol.">
        <title>101 Dothideomycetes genomes: a test case for predicting lifestyles and emergence of pathogens.</title>
        <authorList>
            <person name="Haridas S."/>
            <person name="Albert R."/>
            <person name="Binder M."/>
            <person name="Bloem J."/>
            <person name="Labutti K."/>
            <person name="Salamov A."/>
            <person name="Andreopoulos B."/>
            <person name="Baker S."/>
            <person name="Barry K."/>
            <person name="Bills G."/>
            <person name="Bluhm B."/>
            <person name="Cannon C."/>
            <person name="Castanera R."/>
            <person name="Culley D."/>
            <person name="Daum C."/>
            <person name="Ezra D."/>
            <person name="Gonzalez J."/>
            <person name="Henrissat B."/>
            <person name="Kuo A."/>
            <person name="Liang C."/>
            <person name="Lipzen A."/>
            <person name="Lutzoni F."/>
            <person name="Magnuson J."/>
            <person name="Mondo S."/>
            <person name="Nolan M."/>
            <person name="Ohm R."/>
            <person name="Pangilinan J."/>
            <person name="Park H.-J."/>
            <person name="Ramirez L."/>
            <person name="Alfaro M."/>
            <person name="Sun H."/>
            <person name="Tritt A."/>
            <person name="Yoshinaga Y."/>
            <person name="Zwiers L.-H."/>
            <person name="Turgeon B."/>
            <person name="Goodwin S."/>
            <person name="Spatafora J."/>
            <person name="Crous P."/>
            <person name="Grigoriev I."/>
        </authorList>
    </citation>
    <scope>NUCLEOTIDE SEQUENCE</scope>
    <source>
        <strain evidence="6">CBS 207.26</strain>
    </source>
</reference>
<evidence type="ECO:0000256" key="4">
    <source>
        <dbReference type="ARBA" id="ARBA00023136"/>
    </source>
</evidence>
<organism evidence="6 7">
    <name type="scientific">Zopfia rhizophila CBS 207.26</name>
    <dbReference type="NCBI Taxonomy" id="1314779"/>
    <lineage>
        <taxon>Eukaryota</taxon>
        <taxon>Fungi</taxon>
        <taxon>Dikarya</taxon>
        <taxon>Ascomycota</taxon>
        <taxon>Pezizomycotina</taxon>
        <taxon>Dothideomycetes</taxon>
        <taxon>Dothideomycetes incertae sedis</taxon>
        <taxon>Zopfiaceae</taxon>
        <taxon>Zopfia</taxon>
    </lineage>
</organism>
<feature type="transmembrane region" description="Helical" evidence="5">
    <location>
        <begin position="273"/>
        <end position="297"/>
    </location>
</feature>
<feature type="transmembrane region" description="Helical" evidence="5">
    <location>
        <begin position="214"/>
        <end position="238"/>
    </location>
</feature>
<feature type="transmembrane region" description="Helical" evidence="5">
    <location>
        <begin position="183"/>
        <end position="202"/>
    </location>
</feature>
<dbReference type="GO" id="GO:0005886">
    <property type="term" value="C:plasma membrane"/>
    <property type="evidence" value="ECO:0007669"/>
    <property type="project" value="TreeGrafter"/>
</dbReference>
<dbReference type="Gene3D" id="1.20.1720.10">
    <property type="entry name" value="Multidrug resistance protein D"/>
    <property type="match status" value="1"/>
</dbReference>
<evidence type="ECO:0000256" key="1">
    <source>
        <dbReference type="ARBA" id="ARBA00004141"/>
    </source>
</evidence>
<keyword evidence="2 5" id="KW-0812">Transmembrane</keyword>
<evidence type="ECO:0000256" key="2">
    <source>
        <dbReference type="ARBA" id="ARBA00022692"/>
    </source>
</evidence>